<keyword evidence="6" id="KW-1185">Reference proteome</keyword>
<dbReference type="GO" id="GO:0009505">
    <property type="term" value="C:plant-type cell wall"/>
    <property type="evidence" value="ECO:0007669"/>
    <property type="project" value="TreeGrafter"/>
</dbReference>
<comment type="similarity">
    <text evidence="1 4">Belongs to the glycosyl hydrolase 27 family.</text>
</comment>
<name>A0A803MLG9_CHEQI</name>
<evidence type="ECO:0000313" key="6">
    <source>
        <dbReference type="Proteomes" id="UP000596660"/>
    </source>
</evidence>
<evidence type="ECO:0000256" key="3">
    <source>
        <dbReference type="ARBA" id="ARBA00023295"/>
    </source>
</evidence>
<organism evidence="5 6">
    <name type="scientific">Chenopodium quinoa</name>
    <name type="common">Quinoa</name>
    <dbReference type="NCBI Taxonomy" id="63459"/>
    <lineage>
        <taxon>Eukaryota</taxon>
        <taxon>Viridiplantae</taxon>
        <taxon>Streptophyta</taxon>
        <taxon>Embryophyta</taxon>
        <taxon>Tracheophyta</taxon>
        <taxon>Spermatophyta</taxon>
        <taxon>Magnoliopsida</taxon>
        <taxon>eudicotyledons</taxon>
        <taxon>Gunneridae</taxon>
        <taxon>Pentapetalae</taxon>
        <taxon>Caryophyllales</taxon>
        <taxon>Chenopodiaceae</taxon>
        <taxon>Chenopodioideae</taxon>
        <taxon>Atripliceae</taxon>
        <taxon>Chenopodium</taxon>
    </lineage>
</organism>
<dbReference type="PANTHER" id="PTHR11452">
    <property type="entry name" value="ALPHA-GALACTOSIDASE/ALPHA-N-ACETYLGALACTOSAMINIDASE"/>
    <property type="match status" value="1"/>
</dbReference>
<dbReference type="SUPFAM" id="SSF51445">
    <property type="entry name" value="(Trans)glycosidases"/>
    <property type="match status" value="1"/>
</dbReference>
<dbReference type="PRINTS" id="PR00740">
    <property type="entry name" value="GLHYDRLASE27"/>
</dbReference>
<evidence type="ECO:0000256" key="4">
    <source>
        <dbReference type="RuleBase" id="RU361168"/>
    </source>
</evidence>
<keyword evidence="2 4" id="KW-0378">Hydrolase</keyword>
<accession>A0A803MLG9</accession>
<dbReference type="InterPro" id="IPR017853">
    <property type="entry name" value="GH"/>
</dbReference>
<dbReference type="Pfam" id="PF16499">
    <property type="entry name" value="Melibiase_2"/>
    <property type="match status" value="1"/>
</dbReference>
<protein>
    <recommendedName>
        <fullName evidence="4">Alpha-galactosidase</fullName>
        <ecNumber evidence="4">3.2.1.22</ecNumber>
    </recommendedName>
    <alternativeName>
        <fullName evidence="4">Melibiase</fullName>
    </alternativeName>
</protein>
<reference evidence="5" key="2">
    <citation type="submission" date="2021-03" db="UniProtKB">
        <authorList>
            <consortium name="EnsemblPlants"/>
        </authorList>
    </citation>
    <scope>IDENTIFICATION</scope>
</reference>
<dbReference type="EC" id="3.2.1.22" evidence="4"/>
<proteinExistence type="inferred from homology"/>
<dbReference type="AlphaFoldDB" id="A0A803MLG9"/>
<dbReference type="PANTHER" id="PTHR11452:SF33">
    <property type="entry name" value="ALPHA-GALACTOSIDASE 2"/>
    <property type="match status" value="1"/>
</dbReference>
<dbReference type="OMA" id="DMVPAWR"/>
<keyword evidence="3 4" id="KW-0326">Glycosidase</keyword>
<evidence type="ECO:0000256" key="1">
    <source>
        <dbReference type="ARBA" id="ARBA00009743"/>
    </source>
</evidence>
<sequence>MPSANLRRSLLDNGLGLTPPMGWNSWNHFGCNVDEVTIRETADAIVSTGLAYLGYKYINIVTVLHQMIVGQSLTEILRLIAHLYQGYLVPKLSAFPSGIFALVYDVHIKGLKIGIYSDAGKTMPGSLGHEEQDANTFALWGIDYLKYDNCENTGISAKERYPKMSKALLNSGRKIYYSICNWGEEDPATWAPSIGNSWRTTLDIQDKWDSGSSSSSPVYYAHLAACCAWFYVQGEAYDTATSSGGVDISSRPDAEH</sequence>
<dbReference type="CDD" id="cd14792">
    <property type="entry name" value="GH27"/>
    <property type="match status" value="1"/>
</dbReference>
<evidence type="ECO:0000256" key="2">
    <source>
        <dbReference type="ARBA" id="ARBA00022801"/>
    </source>
</evidence>
<reference evidence="5" key="1">
    <citation type="journal article" date="2017" name="Nature">
        <title>The genome of Chenopodium quinoa.</title>
        <authorList>
            <person name="Jarvis D.E."/>
            <person name="Ho Y.S."/>
            <person name="Lightfoot D.J."/>
            <person name="Schmoeckel S.M."/>
            <person name="Li B."/>
            <person name="Borm T.J.A."/>
            <person name="Ohyanagi H."/>
            <person name="Mineta K."/>
            <person name="Michell C.T."/>
            <person name="Saber N."/>
            <person name="Kharbatia N.M."/>
            <person name="Rupper R.R."/>
            <person name="Sharp A.R."/>
            <person name="Dally N."/>
            <person name="Boughton B.A."/>
            <person name="Woo Y.H."/>
            <person name="Gao G."/>
            <person name="Schijlen E.G.W.M."/>
            <person name="Guo X."/>
            <person name="Momin A.A."/>
            <person name="Negrao S."/>
            <person name="Al-Babili S."/>
            <person name="Gehring C."/>
            <person name="Roessner U."/>
            <person name="Jung C."/>
            <person name="Murphy K."/>
            <person name="Arold S.T."/>
            <person name="Gojobori T."/>
            <person name="van der Linden C.G."/>
            <person name="van Loo E.N."/>
            <person name="Jellen E.N."/>
            <person name="Maughan P.J."/>
            <person name="Tester M."/>
        </authorList>
    </citation>
    <scope>NUCLEOTIDE SEQUENCE [LARGE SCALE GENOMIC DNA]</scope>
    <source>
        <strain evidence="5">cv. PI 614886</strain>
    </source>
</reference>
<keyword evidence="4" id="KW-1015">Disulfide bond</keyword>
<dbReference type="Gramene" id="AUR62031781-RA">
    <property type="protein sequence ID" value="AUR62031781-RA:cds"/>
    <property type="gene ID" value="AUR62031781"/>
</dbReference>
<dbReference type="EnsemblPlants" id="AUR62031781-RA">
    <property type="protein sequence ID" value="AUR62031781-RA:cds"/>
    <property type="gene ID" value="AUR62031781"/>
</dbReference>
<dbReference type="Proteomes" id="UP000596660">
    <property type="component" value="Unplaced"/>
</dbReference>
<dbReference type="Gene3D" id="3.20.20.70">
    <property type="entry name" value="Aldolase class I"/>
    <property type="match status" value="1"/>
</dbReference>
<comment type="catalytic activity">
    <reaction evidence="4">
        <text>Hydrolysis of terminal, non-reducing alpha-D-galactose residues in alpha-D-galactosides, including galactose oligosaccharides, galactomannans and galactolipids.</text>
        <dbReference type="EC" id="3.2.1.22"/>
    </reaction>
</comment>
<evidence type="ECO:0000313" key="5">
    <source>
        <dbReference type="EnsemblPlants" id="AUR62031781-RA:cds"/>
    </source>
</evidence>
<dbReference type="GO" id="GO:0004557">
    <property type="term" value="F:alpha-galactosidase activity"/>
    <property type="evidence" value="ECO:0007669"/>
    <property type="project" value="UniProtKB-EC"/>
</dbReference>
<dbReference type="GO" id="GO:0005975">
    <property type="term" value="P:carbohydrate metabolic process"/>
    <property type="evidence" value="ECO:0007669"/>
    <property type="project" value="InterPro"/>
</dbReference>
<dbReference type="InterPro" id="IPR002241">
    <property type="entry name" value="Glyco_hydro_27"/>
</dbReference>
<dbReference type="InterPro" id="IPR013785">
    <property type="entry name" value="Aldolase_TIM"/>
</dbReference>